<dbReference type="SMART" id="SM00109">
    <property type="entry name" value="C1"/>
    <property type="match status" value="1"/>
</dbReference>
<organism evidence="19 20">
    <name type="scientific">Anopheles arabiensis</name>
    <name type="common">Mosquito</name>
    <dbReference type="NCBI Taxonomy" id="7173"/>
    <lineage>
        <taxon>Eukaryota</taxon>
        <taxon>Metazoa</taxon>
        <taxon>Ecdysozoa</taxon>
        <taxon>Arthropoda</taxon>
        <taxon>Hexapoda</taxon>
        <taxon>Insecta</taxon>
        <taxon>Pterygota</taxon>
        <taxon>Neoptera</taxon>
        <taxon>Endopterygota</taxon>
        <taxon>Diptera</taxon>
        <taxon>Nematocera</taxon>
        <taxon>Culicoidea</taxon>
        <taxon>Culicidae</taxon>
        <taxon>Anophelinae</taxon>
        <taxon>Anopheles</taxon>
    </lineage>
</organism>
<dbReference type="GeneID" id="120896223"/>
<protein>
    <recommendedName>
        <fullName evidence="6 18">Non-structural maintenance of chromosomes element 1 homolog</fullName>
        <ecNumber evidence="5 18">2.3.2.27</ecNumber>
    </recommendedName>
</protein>
<dbReference type="InterPro" id="IPR001841">
    <property type="entry name" value="Znf_RING"/>
</dbReference>
<dbReference type="PANTHER" id="PTHR20973">
    <property type="entry name" value="NON-SMC ELEMENT 1-RELATED"/>
    <property type="match status" value="1"/>
</dbReference>
<dbReference type="GO" id="GO:0061630">
    <property type="term" value="F:ubiquitin protein ligase activity"/>
    <property type="evidence" value="ECO:0007669"/>
    <property type="project" value="UniProtKB-EC"/>
</dbReference>
<dbReference type="PROSITE" id="PS50089">
    <property type="entry name" value="ZF_RING_2"/>
    <property type="match status" value="1"/>
</dbReference>
<evidence type="ECO:0000256" key="3">
    <source>
        <dbReference type="ARBA" id="ARBA00004286"/>
    </source>
</evidence>
<dbReference type="InterPro" id="IPR013083">
    <property type="entry name" value="Znf_RING/FYVE/PHD"/>
</dbReference>
<evidence type="ECO:0000256" key="2">
    <source>
        <dbReference type="ARBA" id="ARBA00004123"/>
    </source>
</evidence>
<keyword evidence="10 18" id="KW-0227">DNA damage</keyword>
<evidence type="ECO:0000256" key="17">
    <source>
        <dbReference type="ARBA" id="ARBA00023242"/>
    </source>
</evidence>
<comment type="subunit">
    <text evidence="18">Component of the Smc5-Smc6 complex.</text>
</comment>
<dbReference type="Gene3D" id="3.90.1150.220">
    <property type="match status" value="1"/>
</dbReference>
<dbReference type="InterPro" id="IPR011513">
    <property type="entry name" value="Nse1"/>
</dbReference>
<keyword evidence="20" id="KW-1185">Reference proteome</keyword>
<dbReference type="GO" id="GO:0005634">
    <property type="term" value="C:nucleus"/>
    <property type="evidence" value="ECO:0007669"/>
    <property type="project" value="UniProtKB-SubCell"/>
</dbReference>
<dbReference type="FunFam" id="1.10.10.10:FF:001049">
    <property type="entry name" value="Non-SMC element 1, isoform B"/>
    <property type="match status" value="1"/>
</dbReference>
<dbReference type="InterPro" id="IPR002219">
    <property type="entry name" value="PKC_DAG/PE"/>
</dbReference>
<keyword evidence="15 18" id="KW-0233">DNA recombination</keyword>
<sequence>MSENVSYTNVHRAFLQACSNHGTLSTSQAFNMYVAICAQHDDSHSIPSEADLASVIEAINERIYRFDQKIALVHYDPTDMDFYVFVSLQESPIDLQQNVFTAPELHFFRVLLRELALSEDHTLALIACLNLTNDTASEGMKPLAKTRAEQLLQEWEQLGYFLTLNDKCYLGPKAVVEFEKYITRNYADVVTRCCLCNVTIFYGVKCASCPQILHKDCMKKYLRRLTNCPACKTLWSVPL</sequence>
<evidence type="ECO:0000256" key="8">
    <source>
        <dbReference type="ARBA" id="ARBA00022679"/>
    </source>
</evidence>
<dbReference type="Proteomes" id="UP000075840">
    <property type="component" value="Unassembled WGS sequence"/>
</dbReference>
<keyword evidence="16 18" id="KW-0234">DNA repair</keyword>
<dbReference type="Gene3D" id="1.10.10.10">
    <property type="entry name" value="Winged helix-like DNA-binding domain superfamily/Winged helix DNA-binding domain"/>
    <property type="match status" value="1"/>
</dbReference>
<dbReference type="InterPro" id="IPR036388">
    <property type="entry name" value="WH-like_DNA-bd_sf"/>
</dbReference>
<dbReference type="GO" id="GO:0030915">
    <property type="term" value="C:Smc5-Smc6 complex"/>
    <property type="evidence" value="ECO:0007669"/>
    <property type="project" value="UniProtKB-UniRule"/>
</dbReference>
<evidence type="ECO:0000256" key="12">
    <source>
        <dbReference type="ARBA" id="ARBA00022786"/>
    </source>
</evidence>
<keyword evidence="11 18" id="KW-0863">Zinc-finger</keyword>
<keyword evidence="12 18" id="KW-0833">Ubl conjugation pathway</keyword>
<dbReference type="EC" id="2.3.2.27" evidence="5 18"/>
<evidence type="ECO:0000256" key="10">
    <source>
        <dbReference type="ARBA" id="ARBA00022763"/>
    </source>
</evidence>
<dbReference type="SUPFAM" id="SSF57850">
    <property type="entry name" value="RING/U-box"/>
    <property type="match status" value="1"/>
</dbReference>
<comment type="subcellular location">
    <subcellularLocation>
        <location evidence="3">Chromosome</location>
    </subcellularLocation>
    <subcellularLocation>
        <location evidence="2 18">Nucleus</location>
    </subcellularLocation>
</comment>
<evidence type="ECO:0000256" key="7">
    <source>
        <dbReference type="ARBA" id="ARBA00022454"/>
    </source>
</evidence>
<dbReference type="RefSeq" id="XP_040156126.1">
    <property type="nucleotide sequence ID" value="XM_040300192.1"/>
</dbReference>
<keyword evidence="17 18" id="KW-0539">Nucleus</keyword>
<dbReference type="InterPro" id="IPR014857">
    <property type="entry name" value="Nse1_RING_C4HC3-type"/>
</dbReference>
<dbReference type="KEGG" id="aara:120896223"/>
<dbReference type="PANTHER" id="PTHR20973:SF0">
    <property type="entry name" value="NON-STRUCTURAL MAINTENANCE OF CHROMOSOMES ELEMENT 1 HOMOLOG"/>
    <property type="match status" value="1"/>
</dbReference>
<evidence type="ECO:0000256" key="9">
    <source>
        <dbReference type="ARBA" id="ARBA00022723"/>
    </source>
</evidence>
<accession>A0A182HM54</accession>
<dbReference type="Pfam" id="PF07574">
    <property type="entry name" value="SMC_Nse1"/>
    <property type="match status" value="1"/>
</dbReference>
<dbReference type="VEuPathDB" id="VectorBase:AARA002340"/>
<keyword evidence="7" id="KW-0158">Chromosome</keyword>
<dbReference type="VEuPathDB" id="VectorBase:AARA21_010135"/>
<evidence type="ECO:0000313" key="19">
    <source>
        <dbReference type="EnsemblMetazoa" id="AARA002340-PA"/>
    </source>
</evidence>
<comment type="catalytic activity">
    <reaction evidence="1 18">
        <text>S-ubiquitinyl-[E2 ubiquitin-conjugating enzyme]-L-cysteine + [acceptor protein]-L-lysine = [E2 ubiquitin-conjugating enzyme]-L-cysteine + N(6)-ubiquitinyl-[acceptor protein]-L-lysine.</text>
        <dbReference type="EC" id="2.3.2.27"/>
    </reaction>
</comment>
<keyword evidence="8 18" id="KW-0808">Transferase</keyword>
<name>A0A182HM54_ANOAR</name>
<evidence type="ECO:0000256" key="4">
    <source>
        <dbReference type="ARBA" id="ARBA00010258"/>
    </source>
</evidence>
<dbReference type="PROSITE" id="PS50081">
    <property type="entry name" value="ZF_DAG_PE_2"/>
    <property type="match status" value="1"/>
</dbReference>
<evidence type="ECO:0000313" key="20">
    <source>
        <dbReference type="Proteomes" id="UP000075840"/>
    </source>
</evidence>
<dbReference type="CTD" id="33938"/>
<comment type="similarity">
    <text evidence="4 18">Belongs to the NSE1 family.</text>
</comment>
<proteinExistence type="inferred from homology"/>
<evidence type="ECO:0000256" key="16">
    <source>
        <dbReference type="ARBA" id="ARBA00023204"/>
    </source>
</evidence>
<dbReference type="Pfam" id="PF08746">
    <property type="entry name" value="zf-RING-like"/>
    <property type="match status" value="1"/>
</dbReference>
<dbReference type="GO" id="GO:0008270">
    <property type="term" value="F:zinc ion binding"/>
    <property type="evidence" value="ECO:0007669"/>
    <property type="project" value="UniProtKB-KW"/>
</dbReference>
<evidence type="ECO:0000256" key="1">
    <source>
        <dbReference type="ARBA" id="ARBA00000900"/>
    </source>
</evidence>
<evidence type="ECO:0000256" key="14">
    <source>
        <dbReference type="ARBA" id="ARBA00022843"/>
    </source>
</evidence>
<evidence type="ECO:0000256" key="11">
    <source>
        <dbReference type="ARBA" id="ARBA00022771"/>
    </source>
</evidence>
<reference evidence="19" key="1">
    <citation type="submission" date="2022-08" db="UniProtKB">
        <authorList>
            <consortium name="EnsemblMetazoa"/>
        </authorList>
    </citation>
    <scope>IDENTIFICATION</scope>
    <source>
        <strain evidence="19">Dongola</strain>
    </source>
</reference>
<keyword evidence="14" id="KW-0832">Ubl conjugation</keyword>
<dbReference type="Gene3D" id="3.30.40.10">
    <property type="entry name" value="Zinc/RING finger domain, C3HC4 (zinc finger)"/>
    <property type="match status" value="1"/>
</dbReference>
<dbReference type="EMBL" id="APCN01004355">
    <property type="status" value="NOT_ANNOTATED_CDS"/>
    <property type="molecule type" value="Genomic_DNA"/>
</dbReference>
<evidence type="ECO:0000256" key="5">
    <source>
        <dbReference type="ARBA" id="ARBA00012483"/>
    </source>
</evidence>
<keyword evidence="13 18" id="KW-0862">Zinc</keyword>
<keyword evidence="9 18" id="KW-0479">Metal-binding</keyword>
<dbReference type="EnsemblMetazoa" id="AARA002340-RA">
    <property type="protein sequence ID" value="AARA002340-PA"/>
    <property type="gene ID" value="AARA002340"/>
</dbReference>
<evidence type="ECO:0000256" key="18">
    <source>
        <dbReference type="RuleBase" id="RU368018"/>
    </source>
</evidence>
<dbReference type="AlphaFoldDB" id="A0A182HM54"/>
<evidence type="ECO:0000256" key="6">
    <source>
        <dbReference type="ARBA" id="ARBA00019422"/>
    </source>
</evidence>
<evidence type="ECO:0000256" key="13">
    <source>
        <dbReference type="ARBA" id="ARBA00022833"/>
    </source>
</evidence>
<dbReference type="GO" id="GO:0000724">
    <property type="term" value="P:double-strand break repair via homologous recombination"/>
    <property type="evidence" value="ECO:0007669"/>
    <property type="project" value="TreeGrafter"/>
</dbReference>
<evidence type="ECO:0000256" key="15">
    <source>
        <dbReference type="ARBA" id="ARBA00023172"/>
    </source>
</evidence>